<proteinExistence type="predicted"/>
<accession>A0A2P8HDL7</accession>
<name>A0A2P8HDL7_CHINA</name>
<evidence type="ECO:0000313" key="1">
    <source>
        <dbReference type="EMBL" id="PSL44319.1"/>
    </source>
</evidence>
<sequence>MLPLSDFSLMEDIPGMFRNYSYITTTEEFGVIDFIGDYLLHGKEMFDHNKHDKPQNNDNSVQFQHQANPLNVVFLYRSLTLTSIPEYPKKYPLSKESFHTSGYRDKLFRPPLA</sequence>
<dbReference type="EMBL" id="PYAW01000006">
    <property type="protein sequence ID" value="PSL44319.1"/>
    <property type="molecule type" value="Genomic_DNA"/>
</dbReference>
<comment type="caution">
    <text evidence="1">The sequence shown here is derived from an EMBL/GenBank/DDBJ whole genome shotgun (WGS) entry which is preliminary data.</text>
</comment>
<keyword evidence="2" id="KW-1185">Reference proteome</keyword>
<evidence type="ECO:0000313" key="2">
    <source>
        <dbReference type="Proteomes" id="UP000240971"/>
    </source>
</evidence>
<dbReference type="AlphaFoldDB" id="A0A2P8HDL7"/>
<reference evidence="1 2" key="1">
    <citation type="submission" date="2018-03" db="EMBL/GenBank/DDBJ databases">
        <title>Genomic Encyclopedia of Archaeal and Bacterial Type Strains, Phase II (KMG-II): from individual species to whole genera.</title>
        <authorList>
            <person name="Goeker M."/>
        </authorList>
    </citation>
    <scope>NUCLEOTIDE SEQUENCE [LARGE SCALE GENOMIC DNA]</scope>
    <source>
        <strain evidence="1 2">DSM 24859</strain>
    </source>
</reference>
<organism evidence="1 2">
    <name type="scientific">Chitinophaga niastensis</name>
    <dbReference type="NCBI Taxonomy" id="536980"/>
    <lineage>
        <taxon>Bacteria</taxon>
        <taxon>Pseudomonadati</taxon>
        <taxon>Bacteroidota</taxon>
        <taxon>Chitinophagia</taxon>
        <taxon>Chitinophagales</taxon>
        <taxon>Chitinophagaceae</taxon>
        <taxon>Chitinophaga</taxon>
    </lineage>
</organism>
<protein>
    <submittedName>
        <fullName evidence="1">Uncharacterized protein</fullName>
    </submittedName>
</protein>
<gene>
    <name evidence="1" type="ORF">CLV51_106185</name>
</gene>
<dbReference type="Proteomes" id="UP000240971">
    <property type="component" value="Unassembled WGS sequence"/>
</dbReference>